<dbReference type="OMA" id="WHIPISK"/>
<reference evidence="2" key="1">
    <citation type="submission" date="2021-01" db="EMBL/GenBank/DDBJ databases">
        <authorList>
            <consortium name="Genoscope - CEA"/>
            <person name="William W."/>
        </authorList>
    </citation>
    <scope>NUCLEOTIDE SEQUENCE</scope>
</reference>
<sequence length="162" mass="18939">MGAACQYQQQGSDTCYNQETQWYIPISKEFKPKAINTSIKHDLRANYLELDCQYCDKPEMKEMGAQTQVTFYNINQCVTQKKKSKTQKKQKQQKCREKVSFENSESSKKRSVSQSSKTQNKHFLYQSYTNQRKNQVQDFQPYVVLINSQKVSPSHVVQVSID</sequence>
<evidence type="ECO:0000256" key="1">
    <source>
        <dbReference type="SAM" id="MobiDB-lite"/>
    </source>
</evidence>
<evidence type="ECO:0000313" key="3">
    <source>
        <dbReference type="Proteomes" id="UP000688137"/>
    </source>
</evidence>
<dbReference type="EMBL" id="CAJJDM010000011">
    <property type="protein sequence ID" value="CAD8050244.1"/>
    <property type="molecule type" value="Genomic_DNA"/>
</dbReference>
<feature type="compositionally biased region" description="Basic residues" evidence="1">
    <location>
        <begin position="81"/>
        <end position="93"/>
    </location>
</feature>
<organism evidence="2 3">
    <name type="scientific">Paramecium primaurelia</name>
    <dbReference type="NCBI Taxonomy" id="5886"/>
    <lineage>
        <taxon>Eukaryota</taxon>
        <taxon>Sar</taxon>
        <taxon>Alveolata</taxon>
        <taxon>Ciliophora</taxon>
        <taxon>Intramacronucleata</taxon>
        <taxon>Oligohymenophorea</taxon>
        <taxon>Peniculida</taxon>
        <taxon>Parameciidae</taxon>
        <taxon>Paramecium</taxon>
    </lineage>
</organism>
<keyword evidence="3" id="KW-1185">Reference proteome</keyword>
<accession>A0A8S1KHA8</accession>
<feature type="region of interest" description="Disordered" evidence="1">
    <location>
        <begin position="81"/>
        <end position="118"/>
    </location>
</feature>
<dbReference type="Proteomes" id="UP000688137">
    <property type="component" value="Unassembled WGS sequence"/>
</dbReference>
<gene>
    <name evidence="2" type="ORF">PPRIM_AZ9-3.1.T0140393</name>
</gene>
<name>A0A8S1KHA8_PARPR</name>
<proteinExistence type="predicted"/>
<protein>
    <submittedName>
        <fullName evidence="2">Uncharacterized protein</fullName>
    </submittedName>
</protein>
<comment type="caution">
    <text evidence="2">The sequence shown here is derived from an EMBL/GenBank/DDBJ whole genome shotgun (WGS) entry which is preliminary data.</text>
</comment>
<evidence type="ECO:0000313" key="2">
    <source>
        <dbReference type="EMBL" id="CAD8050244.1"/>
    </source>
</evidence>
<feature type="compositionally biased region" description="Basic and acidic residues" evidence="1">
    <location>
        <begin position="94"/>
        <end position="108"/>
    </location>
</feature>
<dbReference type="AlphaFoldDB" id="A0A8S1KHA8"/>